<dbReference type="GO" id="GO:0030246">
    <property type="term" value="F:carbohydrate binding"/>
    <property type="evidence" value="ECO:0007669"/>
    <property type="project" value="UniProtKB-UniRule"/>
</dbReference>
<evidence type="ECO:0000256" key="4">
    <source>
        <dbReference type="PIRNR" id="PIRNR016020"/>
    </source>
</evidence>
<keyword evidence="7" id="KW-1185">Reference proteome</keyword>
<comment type="similarity">
    <text evidence="2 4">Belongs to the glucose-6-phosphate 1-epimerase family.</text>
</comment>
<proteinExistence type="inferred from homology"/>
<dbReference type="PANTHER" id="PTHR11122">
    <property type="entry name" value="APOSPORY-ASSOCIATED PROTEIN C-RELATED"/>
    <property type="match status" value="1"/>
</dbReference>
<dbReference type="InterPro" id="IPR008183">
    <property type="entry name" value="Aldose_1/G6P_1-epimerase"/>
</dbReference>
<dbReference type="RefSeq" id="WP_086079513.1">
    <property type="nucleotide sequence ID" value="NZ_CP021111.1"/>
</dbReference>
<dbReference type="AlphaFoldDB" id="A0A1W6ZEQ1"/>
<feature type="active site" evidence="5">
    <location>
        <position position="170"/>
    </location>
</feature>
<dbReference type="CDD" id="cd09020">
    <property type="entry name" value="D-hex-6-P-epi_like"/>
    <property type="match status" value="1"/>
</dbReference>
<dbReference type="GO" id="GO:0005975">
    <property type="term" value="P:carbohydrate metabolic process"/>
    <property type="evidence" value="ECO:0007669"/>
    <property type="project" value="InterPro"/>
</dbReference>
<evidence type="ECO:0000256" key="1">
    <source>
        <dbReference type="ARBA" id="ARBA00001096"/>
    </source>
</evidence>
<dbReference type="PANTHER" id="PTHR11122:SF13">
    <property type="entry name" value="GLUCOSE-6-PHOSPHATE 1-EPIMERASE"/>
    <property type="match status" value="1"/>
</dbReference>
<dbReference type="EMBL" id="CP021111">
    <property type="protein sequence ID" value="ARP95752.1"/>
    <property type="molecule type" value="Genomic_DNA"/>
</dbReference>
<dbReference type="SUPFAM" id="SSF74650">
    <property type="entry name" value="Galactose mutarotase-like"/>
    <property type="match status" value="1"/>
</dbReference>
<dbReference type="KEGG" id="bgm:CAL15_16040"/>
<evidence type="ECO:0000313" key="7">
    <source>
        <dbReference type="Proteomes" id="UP000194161"/>
    </source>
</evidence>
<dbReference type="InterPro" id="IPR014718">
    <property type="entry name" value="GH-type_carb-bd"/>
</dbReference>
<keyword evidence="3 4" id="KW-0413">Isomerase</keyword>
<dbReference type="STRING" id="463040.CAL15_16040"/>
<comment type="catalytic activity">
    <reaction evidence="1">
        <text>alpha-D-glucose 6-phosphate = beta-D-glucose 6-phosphate</text>
        <dbReference type="Rhea" id="RHEA:16249"/>
        <dbReference type="ChEBI" id="CHEBI:58225"/>
        <dbReference type="ChEBI" id="CHEBI:58247"/>
        <dbReference type="EC" id="5.1.3.15"/>
    </reaction>
</comment>
<name>A0A1W6ZEQ1_9BORD</name>
<dbReference type="Proteomes" id="UP000194161">
    <property type="component" value="Chromosome"/>
</dbReference>
<evidence type="ECO:0000313" key="6">
    <source>
        <dbReference type="EMBL" id="ARP95752.1"/>
    </source>
</evidence>
<evidence type="ECO:0000256" key="3">
    <source>
        <dbReference type="ARBA" id="ARBA00023235"/>
    </source>
</evidence>
<dbReference type="Gene3D" id="2.70.98.10">
    <property type="match status" value="1"/>
</dbReference>
<dbReference type="InterPro" id="IPR011013">
    <property type="entry name" value="Gal_mutarotase_sf_dom"/>
</dbReference>
<feature type="active site" evidence="5">
    <location>
        <position position="273"/>
    </location>
</feature>
<evidence type="ECO:0000256" key="5">
    <source>
        <dbReference type="PIRSR" id="PIRSR016020-1"/>
    </source>
</evidence>
<accession>A0A1W6ZEQ1</accession>
<dbReference type="Pfam" id="PF01263">
    <property type="entry name" value="Aldose_epim"/>
    <property type="match status" value="1"/>
</dbReference>
<sequence length="304" mass="33915">MNKPSPIRIIPERLGALDCLRVETPHGTALMARQGAQLLSYTPAGEQPLVWLSEQASFQAGVPVRGGVPVCWPWFGVYAFNPQSVRDCVDAPEDAPSHGLVRNVEWELLSQDTGKDWGELVFMLDLRKRLGPWRHAARLTLRARFGAAVELALAIANTGSDAFTTSLALHTYLAVSDSRNIRIEGLHDKPYLDTVRGWEPRRQLGAITIEGETDRIYQEVDQPIEVHDPGWDRTIRIAAANSRSAVIWNPWIDKSRRLDEFADDAWQRMLCVETARVMDDVLTVEPDTTETVAVALRADAADEA</sequence>
<reference evidence="6 7" key="1">
    <citation type="submission" date="2017-05" db="EMBL/GenBank/DDBJ databases">
        <title>Complete and WGS of Bordetella genogroups.</title>
        <authorList>
            <person name="Spilker T."/>
            <person name="LiPuma J."/>
        </authorList>
    </citation>
    <scope>NUCLEOTIDE SEQUENCE [LARGE SCALE GENOMIC DNA]</scope>
    <source>
        <strain evidence="6 7">AU7206</strain>
    </source>
</reference>
<organism evidence="6 7">
    <name type="scientific">Bordetella genomosp. 13</name>
    <dbReference type="NCBI Taxonomy" id="463040"/>
    <lineage>
        <taxon>Bacteria</taxon>
        <taxon>Pseudomonadati</taxon>
        <taxon>Pseudomonadota</taxon>
        <taxon>Betaproteobacteria</taxon>
        <taxon>Burkholderiales</taxon>
        <taxon>Alcaligenaceae</taxon>
        <taxon>Bordetella</taxon>
    </lineage>
</organism>
<dbReference type="PIRSF" id="PIRSF016020">
    <property type="entry name" value="PHexose_mutarotase"/>
    <property type="match status" value="1"/>
</dbReference>
<dbReference type="OrthoDB" id="9790727at2"/>
<dbReference type="GO" id="GO:0047938">
    <property type="term" value="F:glucose-6-phosphate 1-epimerase activity"/>
    <property type="evidence" value="ECO:0007669"/>
    <property type="project" value="UniProtKB-UniRule"/>
</dbReference>
<evidence type="ECO:0000256" key="2">
    <source>
        <dbReference type="ARBA" id="ARBA00005866"/>
    </source>
</evidence>
<dbReference type="InterPro" id="IPR025532">
    <property type="entry name" value="G6P_1-epimerase"/>
</dbReference>
<protein>
    <recommendedName>
        <fullName evidence="4">Putative glucose-6-phosphate 1-epimerase</fullName>
        <ecNumber evidence="4">5.1.3.15</ecNumber>
    </recommendedName>
</protein>
<gene>
    <name evidence="6" type="ORF">CAL15_16040</name>
</gene>
<dbReference type="EC" id="5.1.3.15" evidence="4"/>